<dbReference type="AlphaFoldDB" id="A0A6A6M218"/>
<dbReference type="EMBL" id="JAAGAX010000008">
    <property type="protein sequence ID" value="KAF2307741.1"/>
    <property type="molecule type" value="Genomic_DNA"/>
</dbReference>
<dbReference type="GO" id="GO:0048046">
    <property type="term" value="C:apoplast"/>
    <property type="evidence" value="ECO:0007669"/>
    <property type="project" value="UniProtKB-SubCell"/>
</dbReference>
<reference evidence="5 6" key="1">
    <citation type="journal article" date="2020" name="Mol. Plant">
        <title>The Chromosome-Based Rubber Tree Genome Provides New Insights into Spurge Genome Evolution and Rubber Biosynthesis.</title>
        <authorList>
            <person name="Liu J."/>
            <person name="Shi C."/>
            <person name="Shi C.C."/>
            <person name="Li W."/>
            <person name="Zhang Q.J."/>
            <person name="Zhang Y."/>
            <person name="Li K."/>
            <person name="Lu H.F."/>
            <person name="Shi C."/>
            <person name="Zhu S.T."/>
            <person name="Xiao Z.Y."/>
            <person name="Nan H."/>
            <person name="Yue Y."/>
            <person name="Zhu X.G."/>
            <person name="Wu Y."/>
            <person name="Hong X.N."/>
            <person name="Fan G.Y."/>
            <person name="Tong Y."/>
            <person name="Zhang D."/>
            <person name="Mao C.L."/>
            <person name="Liu Y.L."/>
            <person name="Hao S.J."/>
            <person name="Liu W.Q."/>
            <person name="Lv M.Q."/>
            <person name="Zhang H.B."/>
            <person name="Liu Y."/>
            <person name="Hu-Tang G.R."/>
            <person name="Wang J.P."/>
            <person name="Wang J.H."/>
            <person name="Sun Y.H."/>
            <person name="Ni S.B."/>
            <person name="Chen W.B."/>
            <person name="Zhang X.C."/>
            <person name="Jiao Y.N."/>
            <person name="Eichler E.E."/>
            <person name="Li G.H."/>
            <person name="Liu X."/>
            <person name="Gao L.Z."/>
        </authorList>
    </citation>
    <scope>NUCLEOTIDE SEQUENCE [LARGE SCALE GENOMIC DNA]</scope>
    <source>
        <strain evidence="6">cv. GT1</strain>
        <tissue evidence="5">Leaf</tissue>
    </source>
</reference>
<accession>A0A6A6M218</accession>
<dbReference type="PANTHER" id="PTHR21495">
    <property type="entry name" value="NUCLEOPORIN-RELATED"/>
    <property type="match status" value="1"/>
</dbReference>
<dbReference type="Gene3D" id="2.40.480.10">
    <property type="entry name" value="Allene oxide cyclase-like"/>
    <property type="match status" value="2"/>
</dbReference>
<evidence type="ECO:0000256" key="2">
    <source>
        <dbReference type="ARBA" id="ARBA00011738"/>
    </source>
</evidence>
<evidence type="ECO:0000256" key="3">
    <source>
        <dbReference type="ARBA" id="ARBA00022525"/>
    </source>
</evidence>
<dbReference type="InterPro" id="IPR044859">
    <property type="entry name" value="Allene_oxi_cyc_Dirigent"/>
</dbReference>
<dbReference type="Proteomes" id="UP000467840">
    <property type="component" value="Chromosome 9"/>
</dbReference>
<evidence type="ECO:0000256" key="4">
    <source>
        <dbReference type="RuleBase" id="RU363099"/>
    </source>
</evidence>
<comment type="similarity">
    <text evidence="1 4">Belongs to the plant dirigent protein family.</text>
</comment>
<protein>
    <recommendedName>
        <fullName evidence="4">Dirigent protein</fullName>
    </recommendedName>
</protein>
<evidence type="ECO:0000313" key="6">
    <source>
        <dbReference type="Proteomes" id="UP000467840"/>
    </source>
</evidence>
<sequence>MLILLILSTAKSESFSRKLSPEAQGLKKEKLTHLHFYFHDIITSKNPTAVPITKPGITNSSTDFGTVFMADDPLTVEPDINSKLVGRAQGIYASASQTEIGFLMVFNLVFSEGKYNGSTLSLLGHNAIFSGVREMPIVGGSKIFRFARAKSESFSRKLSPDAQGLKKEKLTHLHFYLHDIVTSKNPTAIPITKPGITNSSTNFGEVFMADDPLTVEPDINSKLVGRAQGMYAFASQTEFGLLMVFNLVFSEGKYNGSTLSLLGHNAIFSGVREMPIVGGSKIFRFARGYALAKTHTIDLKTKNGVEEYNVYVLHY</sequence>
<evidence type="ECO:0000256" key="1">
    <source>
        <dbReference type="ARBA" id="ARBA00010746"/>
    </source>
</evidence>
<keyword evidence="3 4" id="KW-0964">Secreted</keyword>
<gene>
    <name evidence="5" type="ORF">GH714_031360</name>
</gene>
<keyword evidence="4" id="KW-0052">Apoplast</keyword>
<comment type="function">
    <text evidence="4">Dirigent proteins impart stereoselectivity on the phenoxy radical-coupling reaction, yielding optically active lignans from two molecules of coniferyl alcohol in the biosynthesis of lignans, flavonolignans, and alkaloids and thus plays a central role in plant secondary metabolism.</text>
</comment>
<organism evidence="5 6">
    <name type="scientific">Hevea brasiliensis</name>
    <name type="common">Para rubber tree</name>
    <name type="synonym">Siphonia brasiliensis</name>
    <dbReference type="NCBI Taxonomy" id="3981"/>
    <lineage>
        <taxon>Eukaryota</taxon>
        <taxon>Viridiplantae</taxon>
        <taxon>Streptophyta</taxon>
        <taxon>Embryophyta</taxon>
        <taxon>Tracheophyta</taxon>
        <taxon>Spermatophyta</taxon>
        <taxon>Magnoliopsida</taxon>
        <taxon>eudicotyledons</taxon>
        <taxon>Gunneridae</taxon>
        <taxon>Pentapetalae</taxon>
        <taxon>rosids</taxon>
        <taxon>fabids</taxon>
        <taxon>Malpighiales</taxon>
        <taxon>Euphorbiaceae</taxon>
        <taxon>Crotonoideae</taxon>
        <taxon>Micrandreae</taxon>
        <taxon>Hevea</taxon>
    </lineage>
</organism>
<comment type="subcellular location">
    <subcellularLocation>
        <location evidence="4">Secreted</location>
        <location evidence="4">Extracellular space</location>
        <location evidence="4">Apoplast</location>
    </subcellularLocation>
</comment>
<keyword evidence="6" id="KW-1185">Reference proteome</keyword>
<dbReference type="GO" id="GO:0009699">
    <property type="term" value="P:phenylpropanoid biosynthetic process"/>
    <property type="evidence" value="ECO:0007669"/>
    <property type="project" value="UniProtKB-ARBA"/>
</dbReference>
<proteinExistence type="inferred from homology"/>
<evidence type="ECO:0000313" key="5">
    <source>
        <dbReference type="EMBL" id="KAF2307741.1"/>
    </source>
</evidence>
<comment type="subunit">
    <text evidence="2 4">Homodimer.</text>
</comment>
<name>A0A6A6M218_HEVBR</name>
<dbReference type="InterPro" id="IPR004265">
    <property type="entry name" value="Dirigent"/>
</dbReference>
<dbReference type="Pfam" id="PF03018">
    <property type="entry name" value="Dirigent"/>
    <property type="match status" value="2"/>
</dbReference>
<comment type="caution">
    <text evidence="5">The sequence shown here is derived from an EMBL/GenBank/DDBJ whole genome shotgun (WGS) entry which is preliminary data.</text>
</comment>